<feature type="transmembrane region" description="Helical" evidence="1">
    <location>
        <begin position="615"/>
        <end position="634"/>
    </location>
</feature>
<feature type="transmembrane region" description="Helical" evidence="1">
    <location>
        <begin position="542"/>
        <end position="560"/>
    </location>
</feature>
<dbReference type="OrthoDB" id="3805529at2"/>
<dbReference type="RefSeq" id="WP_129077194.1">
    <property type="nucleotide sequence ID" value="NZ_QOUX01000020.1"/>
</dbReference>
<evidence type="ECO:0000313" key="3">
    <source>
        <dbReference type="Proteomes" id="UP000290649"/>
    </source>
</evidence>
<feature type="transmembrane region" description="Helical" evidence="1">
    <location>
        <begin position="430"/>
        <end position="451"/>
    </location>
</feature>
<feature type="transmembrane region" description="Helical" evidence="1">
    <location>
        <begin position="463"/>
        <end position="482"/>
    </location>
</feature>
<comment type="caution">
    <text evidence="2">The sequence shown here is derived from an EMBL/GenBank/DDBJ whole genome shotgun (WGS) entry which is preliminary data.</text>
</comment>
<sequence>MLKKILWAIVVVALIATTPILLERSKVEKANDTYEIVLPYGQIEEMGQWLNIESVLAQLKEAGLSTISIEPVNLSELERREYILNVQRSFIVGTYPEYIENIPTAGGLYYRIVMDHPFIERVLPIFDMEYKLMAEELNIPFRPVEFFSLGDHDFMFIPARTNLRIDPKSIQVERLMREKSLGYDFEQINLLKNYGFSVIPRIPNDFNFVGSIQEHFIYEEFVELSKYGNQVLFLGGEVTGFPYMVYLEEMAQFLKEYGFNIITIEGHDQKGMGHLLSMENLNEDVVRLFSLTVRSKGNENDILYVNQSIRALQERNHRILFVNPLNKRANPIEHRTYNTAFEAKIGLDGTSEYIDTLSKSNRNWMQQGKAEPFEQLTKPTWMNPIVYLAGLVFVLLFFSKFFSNKLLTTLATGGFALVVAAQFVTGHHLLMKAIVLFVALVGPIFAVISVNKVESWGKLILQFLKSAAIAAVSAWFVISMLYGTDYLVYIEGFTGVKVLSALPAIVVAFVMIGRMTTLSELVTNSKKVLGKLVSLLKESIKYGHLIIFAIIGLGLLFYIGRTGNQGMVIPGELFVRQWLEEVLTARPRTTEFLIGFPLFVLGLYLTMMKKKWAPIVLIFGTLGFSSMVGTFTHLHTPIGVSLLRTFNSLTLGFIIGLILIFVYRYIEKKIVPMIKERISL</sequence>
<evidence type="ECO:0000256" key="1">
    <source>
        <dbReference type="SAM" id="Phobius"/>
    </source>
</evidence>
<dbReference type="Proteomes" id="UP000290649">
    <property type="component" value="Unassembled WGS sequence"/>
</dbReference>
<dbReference type="Pfam" id="PF18949">
    <property type="entry name" value="DUF5693"/>
    <property type="match status" value="1"/>
</dbReference>
<keyword evidence="1" id="KW-0472">Membrane</keyword>
<organism evidence="2 3">
    <name type="scientific">Anaerobacillus alkaliphilus</name>
    <dbReference type="NCBI Taxonomy" id="1548597"/>
    <lineage>
        <taxon>Bacteria</taxon>
        <taxon>Bacillati</taxon>
        <taxon>Bacillota</taxon>
        <taxon>Bacilli</taxon>
        <taxon>Bacillales</taxon>
        <taxon>Bacillaceae</taxon>
        <taxon>Anaerobacillus</taxon>
    </lineage>
</organism>
<evidence type="ECO:0000313" key="2">
    <source>
        <dbReference type="EMBL" id="RXJ02958.1"/>
    </source>
</evidence>
<name>A0A4Q0VVU3_9BACI</name>
<feature type="transmembrane region" description="Helical" evidence="1">
    <location>
        <begin position="406"/>
        <end position="424"/>
    </location>
</feature>
<keyword evidence="1" id="KW-0812">Transmembrane</keyword>
<feature type="transmembrane region" description="Helical" evidence="1">
    <location>
        <begin position="592"/>
        <end position="608"/>
    </location>
</feature>
<reference evidence="2 3" key="1">
    <citation type="journal article" date="2019" name="Int. J. Syst. Evol. Microbiol.">
        <title>Anaerobacillus alkaliphilus sp. nov., a novel alkaliphilic and moderately halophilic bacterium.</title>
        <authorList>
            <person name="Borsodi A.K."/>
            <person name="Aszalos J.M."/>
            <person name="Bihari P."/>
            <person name="Nagy I."/>
            <person name="Schumann P."/>
            <person name="Sproer C."/>
            <person name="Kovacs A.L."/>
            <person name="Boka K."/>
            <person name="Dobosy P."/>
            <person name="Ovari M."/>
            <person name="Szili-Kovacs T."/>
            <person name="Toth E."/>
        </authorList>
    </citation>
    <scope>NUCLEOTIDE SEQUENCE [LARGE SCALE GENOMIC DNA]</scope>
    <source>
        <strain evidence="2 3">B16-10</strain>
    </source>
</reference>
<keyword evidence="3" id="KW-1185">Reference proteome</keyword>
<feature type="transmembrane region" description="Helical" evidence="1">
    <location>
        <begin position="381"/>
        <end position="399"/>
    </location>
</feature>
<dbReference type="InterPro" id="IPR043748">
    <property type="entry name" value="DUF5693"/>
</dbReference>
<keyword evidence="1" id="KW-1133">Transmembrane helix</keyword>
<accession>A0A4Q0VVU3</accession>
<protein>
    <submittedName>
        <fullName evidence="2">Uncharacterized protein</fullName>
    </submittedName>
</protein>
<feature type="transmembrane region" description="Helical" evidence="1">
    <location>
        <begin position="646"/>
        <end position="666"/>
    </location>
</feature>
<gene>
    <name evidence="2" type="ORF">DS745_05080</name>
</gene>
<dbReference type="AlphaFoldDB" id="A0A4Q0VVU3"/>
<dbReference type="EMBL" id="QOUX01000020">
    <property type="protein sequence ID" value="RXJ02958.1"/>
    <property type="molecule type" value="Genomic_DNA"/>
</dbReference>
<proteinExistence type="predicted"/>